<evidence type="ECO:0000313" key="11">
    <source>
        <dbReference type="Proteomes" id="UP000016160"/>
    </source>
</evidence>
<comment type="subunit">
    <text evidence="2 7">Heterodimer of SbcC and SbcD.</text>
</comment>
<dbReference type="eggNOG" id="COG0420">
    <property type="taxonomic scope" value="Bacteria"/>
</dbReference>
<evidence type="ECO:0000256" key="6">
    <source>
        <dbReference type="ARBA" id="ARBA00022839"/>
    </source>
</evidence>
<dbReference type="InterPro" id="IPR029052">
    <property type="entry name" value="Metallo-depent_PP-like"/>
</dbReference>
<dbReference type="PATRIC" id="fig|1347342.6.peg.2757"/>
<dbReference type="EMBL" id="HG315671">
    <property type="protein sequence ID" value="CDF80452.1"/>
    <property type="molecule type" value="Genomic_DNA"/>
</dbReference>
<dbReference type="Proteomes" id="UP000016160">
    <property type="component" value="Chromosome"/>
</dbReference>
<keyword evidence="4 7" id="KW-0540">Nuclease</keyword>
<evidence type="ECO:0000256" key="3">
    <source>
        <dbReference type="ARBA" id="ARBA00013365"/>
    </source>
</evidence>
<keyword evidence="7" id="KW-0233">DNA recombination</keyword>
<name>T2KNK0_FORAG</name>
<evidence type="ECO:0000256" key="1">
    <source>
        <dbReference type="ARBA" id="ARBA00010555"/>
    </source>
</evidence>
<feature type="domain" description="Nuclease SbcCD subunit D C-terminal" evidence="9">
    <location>
        <begin position="279"/>
        <end position="376"/>
    </location>
</feature>
<dbReference type="GO" id="GO:0008408">
    <property type="term" value="F:3'-5' exonuclease activity"/>
    <property type="evidence" value="ECO:0007669"/>
    <property type="project" value="InterPro"/>
</dbReference>
<dbReference type="Pfam" id="PF00149">
    <property type="entry name" value="Metallophos"/>
    <property type="match status" value="1"/>
</dbReference>
<dbReference type="PANTHER" id="PTHR30337:SF0">
    <property type="entry name" value="NUCLEASE SBCCD SUBUNIT D"/>
    <property type="match status" value="1"/>
</dbReference>
<keyword evidence="11" id="KW-1185">Reference proteome</keyword>
<organism evidence="10 11">
    <name type="scientific">Formosa agariphila (strain DSM 15362 / KCTC 12365 / LMG 23005 / KMM 3901 / M-2Alg 35-1)</name>
    <dbReference type="NCBI Taxonomy" id="1347342"/>
    <lineage>
        <taxon>Bacteria</taxon>
        <taxon>Pseudomonadati</taxon>
        <taxon>Bacteroidota</taxon>
        <taxon>Flavobacteriia</taxon>
        <taxon>Flavobacteriales</taxon>
        <taxon>Flavobacteriaceae</taxon>
        <taxon>Formosa</taxon>
    </lineage>
</organism>
<sequence>MKILHTADWHLGHRLHEQSQVEEQTLFLSWVLDYIIENNIDVLLISGDVFDSGSPSNQSLHMYYNFLVKLKSTSCESIIITGGNHDSPGTLNAPKDLLKALSIHVVGKASEAIEDEVFEIEINTEKIIVAAVPYLRDGDIRRATAGESFEDLTDKYKTALIKHYEQAAEQCKRINTTTAPVIAMGHLFAMGGSISDSEQNIYVGTLGHIGASDFPSYFDYVALGHLHRPQIVGDNNKIRYSGSPNVLSFSEINYDKKVIVLTVEDNKIKTIESDTIPDFRPFHRLTGDIASCISQFPRVVTNSYNLTPWVEIILDESHTVNTDDLKKAAENYPFEILKIALKKQQKIKGIEELLKDTTSIKELLPTEVFKLKCKEMDFNLEERPEVMDAFYEILNSVKNQ</sequence>
<dbReference type="GO" id="GO:0004519">
    <property type="term" value="F:endonuclease activity"/>
    <property type="evidence" value="ECO:0007669"/>
    <property type="project" value="UniProtKB-KW"/>
</dbReference>
<evidence type="ECO:0000313" key="10">
    <source>
        <dbReference type="EMBL" id="CDF80452.1"/>
    </source>
</evidence>
<dbReference type="RefSeq" id="WP_038531675.1">
    <property type="nucleotide sequence ID" value="NZ_HG315671.1"/>
</dbReference>
<keyword evidence="7" id="KW-0235">DNA replication</keyword>
<dbReference type="InterPro" id="IPR041796">
    <property type="entry name" value="Mre11_N"/>
</dbReference>
<proteinExistence type="inferred from homology"/>
<comment type="function">
    <text evidence="7">SbcCD cleaves DNA hairpin structures. These structures can inhibit DNA replication and are intermediates in certain DNA recombination reactions. The complex acts as a 3'-&gt;5' double strand exonuclease that can open hairpins. It also has a 5' single-strand endonuclease activity.</text>
</comment>
<evidence type="ECO:0000259" key="8">
    <source>
        <dbReference type="Pfam" id="PF00149"/>
    </source>
</evidence>
<dbReference type="PANTHER" id="PTHR30337">
    <property type="entry name" value="COMPONENT OF ATP-DEPENDENT DSDNA EXONUCLEASE"/>
    <property type="match status" value="1"/>
</dbReference>
<dbReference type="InterPro" id="IPR004593">
    <property type="entry name" value="SbcD"/>
</dbReference>
<evidence type="ECO:0000256" key="2">
    <source>
        <dbReference type="ARBA" id="ARBA00011322"/>
    </source>
</evidence>
<dbReference type="SUPFAM" id="SSF56300">
    <property type="entry name" value="Metallo-dependent phosphatases"/>
    <property type="match status" value="1"/>
</dbReference>
<keyword evidence="7" id="KW-0255">Endonuclease</keyword>
<dbReference type="NCBIfam" id="TIGR00619">
    <property type="entry name" value="sbcd"/>
    <property type="match status" value="1"/>
</dbReference>
<dbReference type="InterPro" id="IPR026843">
    <property type="entry name" value="SbcD_C"/>
</dbReference>
<dbReference type="InterPro" id="IPR050535">
    <property type="entry name" value="DNA_Repair-Maintenance_Comp"/>
</dbReference>
<dbReference type="OrthoDB" id="9773856at2"/>
<evidence type="ECO:0000259" key="9">
    <source>
        <dbReference type="Pfam" id="PF12320"/>
    </source>
</evidence>
<keyword evidence="6 7" id="KW-0269">Exonuclease</keyword>
<dbReference type="Pfam" id="PF12320">
    <property type="entry name" value="SbcD_C"/>
    <property type="match status" value="1"/>
</dbReference>
<evidence type="ECO:0000256" key="7">
    <source>
        <dbReference type="RuleBase" id="RU363069"/>
    </source>
</evidence>
<keyword evidence="5 7" id="KW-0378">Hydrolase</keyword>
<protein>
    <recommendedName>
        <fullName evidence="3 7">Nuclease SbcCD subunit D</fullName>
    </recommendedName>
</protein>
<dbReference type="GO" id="GO:0006310">
    <property type="term" value="P:DNA recombination"/>
    <property type="evidence" value="ECO:0007669"/>
    <property type="project" value="UniProtKB-KW"/>
</dbReference>
<reference evidence="10 11" key="1">
    <citation type="journal article" date="2013" name="Appl. Environ. Microbiol.">
        <title>The genome of the alga-associated marine flavobacterium Formosa agariphila KMM 3901T reveals a broad potential for degradation of algal polysaccharides.</title>
        <authorList>
            <person name="Mann A.J."/>
            <person name="Hahnke R.L."/>
            <person name="Huang S."/>
            <person name="Werner J."/>
            <person name="Xing P."/>
            <person name="Barbeyron T."/>
            <person name="Huettel B."/>
            <person name="Stueber K."/>
            <person name="Reinhardt R."/>
            <person name="Harder J."/>
            <person name="Gloeckner F.O."/>
            <person name="Amann R.I."/>
            <person name="Teeling H."/>
        </authorList>
    </citation>
    <scope>NUCLEOTIDE SEQUENCE [LARGE SCALE GENOMIC DNA]</scope>
    <source>
        <strain evidence="11">DSM 15362 / KCTC 12365 / LMG 23005 / KMM 3901</strain>
    </source>
</reference>
<feature type="domain" description="Calcineurin-like phosphoesterase" evidence="8">
    <location>
        <begin position="1"/>
        <end position="229"/>
    </location>
</feature>
<dbReference type="CDD" id="cd00840">
    <property type="entry name" value="MPP_Mre11_N"/>
    <property type="match status" value="1"/>
</dbReference>
<dbReference type="HOGENOM" id="CLU_038045_2_0_10"/>
<dbReference type="AlphaFoldDB" id="T2KNK0"/>
<gene>
    <name evidence="7" type="primary">sbcD</name>
    <name evidence="10" type="ORF">BN863_27400</name>
</gene>
<dbReference type="Gene3D" id="3.60.21.10">
    <property type="match status" value="1"/>
</dbReference>
<evidence type="ECO:0000256" key="4">
    <source>
        <dbReference type="ARBA" id="ARBA00022722"/>
    </source>
</evidence>
<dbReference type="InterPro" id="IPR004843">
    <property type="entry name" value="Calcineurin-like_PHP"/>
</dbReference>
<evidence type="ECO:0000256" key="5">
    <source>
        <dbReference type="ARBA" id="ARBA00022801"/>
    </source>
</evidence>
<dbReference type="GO" id="GO:0006260">
    <property type="term" value="P:DNA replication"/>
    <property type="evidence" value="ECO:0007669"/>
    <property type="project" value="UniProtKB-KW"/>
</dbReference>
<dbReference type="STRING" id="1347342.BN863_27400"/>
<comment type="similarity">
    <text evidence="1 7">Belongs to the SbcD family.</text>
</comment>
<accession>T2KNK0</accession>